<dbReference type="InterPro" id="IPR017853">
    <property type="entry name" value="GH"/>
</dbReference>
<organism evidence="9 10">
    <name type="scientific">Nocardioides vastitatis</name>
    <dbReference type="NCBI Taxonomy" id="2568655"/>
    <lineage>
        <taxon>Bacteria</taxon>
        <taxon>Bacillati</taxon>
        <taxon>Actinomycetota</taxon>
        <taxon>Actinomycetes</taxon>
        <taxon>Propionibacteriales</taxon>
        <taxon>Nocardioidaceae</taxon>
        <taxon>Nocardioides</taxon>
    </lineage>
</organism>
<dbReference type="Gene3D" id="3.20.20.80">
    <property type="entry name" value="Glycosidases"/>
    <property type="match status" value="1"/>
</dbReference>
<evidence type="ECO:0000256" key="2">
    <source>
        <dbReference type="ARBA" id="ARBA00007186"/>
    </source>
</evidence>
<comment type="catalytic activity">
    <reaction evidence="1">
        <text>Hydrolysis of terminal non-reducing alpha-L-arabinofuranoside residues in alpha-L-arabinosides.</text>
        <dbReference type="EC" id="3.2.1.55"/>
    </reaction>
</comment>
<dbReference type="EMBL" id="JBHSNS010000005">
    <property type="protein sequence ID" value="MFC5729615.1"/>
    <property type="molecule type" value="Genomic_DNA"/>
</dbReference>
<protein>
    <recommendedName>
        <fullName evidence="4">non-reducing end alpha-L-arabinofuranosidase</fullName>
        <ecNumber evidence="4">3.2.1.55</ecNumber>
    </recommendedName>
</protein>
<dbReference type="InterPro" id="IPR010720">
    <property type="entry name" value="Alpha-L-AF_C"/>
</dbReference>
<sequence>MTDVSGPARVWLDGRRERAALDRRLFGSFVEHLGRCVYTGIFEPGHPAADEHGFRRDVEELVDELGVTLVRYPGGNFVSGYRWEDGIGPREERPRRLDLAWRSVETNQVGTDDFLGWAERNRLAPMMAVNLGTRGVQAAADLVEYCNLPAGTHWSDLRRQHGRDAPYDVRLWCLGNEMDGPWQIGAKTATDYGRLAAEAGKAMKLVDPTLELVACGSSNHTMPTFGFWESEVLEHAWDVVDHISMHAYYEEVDGDRRSFLASGADMDSFIDGVAATIDAVAARKHSSKRIGIAFDEWNVWYQRRFNDEGLPRITEAGRLLEDDYSALDAVVVGDLLISLLNHADRVRIACQAQLVNVIAPIRTEANGGAWRQPTFHPFAAVTAAARGVVLATEVECATVATDRYGEVPTVTAAATLDPEAGAWSVFLTNRSASPTAVHLEQRGLPTAHRLSARTLTADASSVSDTVFTAADVSPGPGGALSVVLPAESWTVLEASCDAVDAAPSATT</sequence>
<dbReference type="PANTHER" id="PTHR43576">
    <property type="entry name" value="ALPHA-L-ARABINOFURANOSIDASE C-RELATED"/>
    <property type="match status" value="1"/>
</dbReference>
<dbReference type="SMART" id="SM00813">
    <property type="entry name" value="Alpha-L-AF_C"/>
    <property type="match status" value="1"/>
</dbReference>
<keyword evidence="7" id="KW-0326">Glycosidase</keyword>
<dbReference type="RefSeq" id="WP_136436953.1">
    <property type="nucleotide sequence ID" value="NZ_JBHSNS010000005.1"/>
</dbReference>
<accession>A0ABW0ZME3</accession>
<gene>
    <name evidence="9" type="ORF">ACFPQB_11865</name>
</gene>
<evidence type="ECO:0000313" key="10">
    <source>
        <dbReference type="Proteomes" id="UP001596072"/>
    </source>
</evidence>
<evidence type="ECO:0000313" key="9">
    <source>
        <dbReference type="EMBL" id="MFC5729615.1"/>
    </source>
</evidence>
<dbReference type="EC" id="3.2.1.55" evidence="4"/>
<evidence type="ECO:0000256" key="6">
    <source>
        <dbReference type="ARBA" id="ARBA00023277"/>
    </source>
</evidence>
<feature type="domain" description="Alpha-L-arabinofuranosidase C-terminal" evidence="8">
    <location>
        <begin position="295"/>
        <end position="488"/>
    </location>
</feature>
<evidence type="ECO:0000256" key="4">
    <source>
        <dbReference type="ARBA" id="ARBA00012670"/>
    </source>
</evidence>
<reference evidence="10" key="1">
    <citation type="journal article" date="2019" name="Int. J. Syst. Evol. Microbiol.">
        <title>The Global Catalogue of Microorganisms (GCM) 10K type strain sequencing project: providing services to taxonomists for standard genome sequencing and annotation.</title>
        <authorList>
            <consortium name="The Broad Institute Genomics Platform"/>
            <consortium name="The Broad Institute Genome Sequencing Center for Infectious Disease"/>
            <person name="Wu L."/>
            <person name="Ma J."/>
        </authorList>
    </citation>
    <scope>NUCLEOTIDE SEQUENCE [LARGE SCALE GENOMIC DNA]</scope>
    <source>
        <strain evidence="10">YIM 94188</strain>
    </source>
</reference>
<comment type="caution">
    <text evidence="9">The sequence shown here is derived from an EMBL/GenBank/DDBJ whole genome shotgun (WGS) entry which is preliminary data.</text>
</comment>
<dbReference type="SUPFAM" id="SSF51445">
    <property type="entry name" value="(Trans)glycosidases"/>
    <property type="match status" value="1"/>
</dbReference>
<keyword evidence="10" id="KW-1185">Reference proteome</keyword>
<comment type="subunit">
    <text evidence="3">Homohexamer; trimer of dimers.</text>
</comment>
<comment type="similarity">
    <text evidence="2">Belongs to the glycosyl hydrolase 51 family.</text>
</comment>
<dbReference type="Proteomes" id="UP001596072">
    <property type="component" value="Unassembled WGS sequence"/>
</dbReference>
<keyword evidence="6" id="KW-0119">Carbohydrate metabolism</keyword>
<dbReference type="Pfam" id="PF22848">
    <property type="entry name" value="ASD1_dom"/>
    <property type="match status" value="1"/>
</dbReference>
<evidence type="ECO:0000256" key="1">
    <source>
        <dbReference type="ARBA" id="ARBA00001462"/>
    </source>
</evidence>
<dbReference type="PANTHER" id="PTHR43576:SF3">
    <property type="entry name" value="ALPHA-L-ARABINOFURANOSIDASE C"/>
    <property type="match status" value="1"/>
</dbReference>
<dbReference type="Gene3D" id="2.60.40.1180">
    <property type="entry name" value="Golgi alpha-mannosidase II"/>
    <property type="match status" value="1"/>
</dbReference>
<dbReference type="SUPFAM" id="SSF51011">
    <property type="entry name" value="Glycosyl hydrolase domain"/>
    <property type="match status" value="1"/>
</dbReference>
<dbReference type="InterPro" id="IPR055235">
    <property type="entry name" value="ASD1_cat"/>
</dbReference>
<evidence type="ECO:0000256" key="7">
    <source>
        <dbReference type="ARBA" id="ARBA00023295"/>
    </source>
</evidence>
<proteinExistence type="inferred from homology"/>
<dbReference type="Pfam" id="PF06964">
    <property type="entry name" value="Alpha-L-AF_C"/>
    <property type="match status" value="1"/>
</dbReference>
<evidence type="ECO:0000259" key="8">
    <source>
        <dbReference type="SMART" id="SM00813"/>
    </source>
</evidence>
<evidence type="ECO:0000256" key="5">
    <source>
        <dbReference type="ARBA" id="ARBA00022801"/>
    </source>
</evidence>
<keyword evidence="5" id="KW-0378">Hydrolase</keyword>
<dbReference type="InterPro" id="IPR013780">
    <property type="entry name" value="Glyco_hydro_b"/>
</dbReference>
<name>A0ABW0ZME3_9ACTN</name>
<evidence type="ECO:0000256" key="3">
    <source>
        <dbReference type="ARBA" id="ARBA00011165"/>
    </source>
</evidence>